<reference evidence="1" key="1">
    <citation type="journal article" date="2023" name="Int. J. Syst. Evol. Microbiol.">
        <title>&lt;i&gt;Shewanella septentrionalis&lt;/i&gt; sp. nov. and &lt;i&gt;Shewanella holmiensis&lt;/i&gt; sp. nov., isolated from Baltic Sea water and sediments.</title>
        <authorList>
            <person name="Martin-Rodriguez A.J."/>
            <person name="Thorell K."/>
            <person name="Joffre E."/>
            <person name="Jensie-Markopoulos S."/>
            <person name="Moore E.R.B."/>
            <person name="Sjoling A."/>
        </authorList>
    </citation>
    <scope>NUCLEOTIDE SEQUENCE</scope>
    <source>
        <strain evidence="1">SP1W3</strain>
    </source>
</reference>
<name>A0A9X2WSN9_9GAMM</name>
<comment type="caution">
    <text evidence="1">The sequence shown here is derived from an EMBL/GenBank/DDBJ whole genome shotgun (WGS) entry which is preliminary data.</text>
</comment>
<dbReference type="Proteomes" id="UP001155604">
    <property type="component" value="Unassembled WGS sequence"/>
</dbReference>
<keyword evidence="2" id="KW-1185">Reference proteome</keyword>
<sequence>MLVKIGIVATVTVGGMDAVVEPSGTSLWRVTGETMTMTMTMNAAQLTTKLSCFGAKQ</sequence>
<organism evidence="1 2">
    <name type="scientific">Shewanella septentrionalis</name>
    <dbReference type="NCBI Taxonomy" id="2952223"/>
    <lineage>
        <taxon>Bacteria</taxon>
        <taxon>Pseudomonadati</taxon>
        <taxon>Pseudomonadota</taxon>
        <taxon>Gammaproteobacteria</taxon>
        <taxon>Alteromonadales</taxon>
        <taxon>Shewanellaceae</taxon>
        <taxon>Shewanella</taxon>
    </lineage>
</organism>
<gene>
    <name evidence="1" type="ORF">NE536_05545</name>
</gene>
<dbReference type="AlphaFoldDB" id="A0A9X2WSN9"/>
<evidence type="ECO:0000313" key="2">
    <source>
        <dbReference type="Proteomes" id="UP001155604"/>
    </source>
</evidence>
<protein>
    <submittedName>
        <fullName evidence="1">Uncharacterized protein</fullName>
    </submittedName>
</protein>
<accession>A0A9X2WSN9</accession>
<dbReference type="EMBL" id="JAMTCC010000007">
    <property type="protein sequence ID" value="MCT7944827.1"/>
    <property type="molecule type" value="Genomic_DNA"/>
</dbReference>
<evidence type="ECO:0000313" key="1">
    <source>
        <dbReference type="EMBL" id="MCT7944827.1"/>
    </source>
</evidence>
<proteinExistence type="predicted"/>
<dbReference type="RefSeq" id="WP_261272058.1">
    <property type="nucleotide sequence ID" value="NZ_JAMTCC010000007.1"/>
</dbReference>